<dbReference type="EMBL" id="CAJVQC010132543">
    <property type="protein sequence ID" value="CAG8841996.1"/>
    <property type="molecule type" value="Genomic_DNA"/>
</dbReference>
<accession>A0ACA9SJS2</accession>
<comment type="caution">
    <text evidence="1">The sequence shown here is derived from an EMBL/GenBank/DDBJ whole genome shotgun (WGS) entry which is preliminary data.</text>
</comment>
<protein>
    <submittedName>
        <fullName evidence="1">19647_t:CDS:1</fullName>
    </submittedName>
</protein>
<reference evidence="1" key="1">
    <citation type="submission" date="2021-06" db="EMBL/GenBank/DDBJ databases">
        <authorList>
            <person name="Kallberg Y."/>
            <person name="Tangrot J."/>
            <person name="Rosling A."/>
        </authorList>
    </citation>
    <scope>NUCLEOTIDE SEQUENCE</scope>
    <source>
        <strain evidence="1">MA461A</strain>
    </source>
</reference>
<dbReference type="Proteomes" id="UP000789920">
    <property type="component" value="Unassembled WGS sequence"/>
</dbReference>
<organism evidence="1 2">
    <name type="scientific">Racocetra persica</name>
    <dbReference type="NCBI Taxonomy" id="160502"/>
    <lineage>
        <taxon>Eukaryota</taxon>
        <taxon>Fungi</taxon>
        <taxon>Fungi incertae sedis</taxon>
        <taxon>Mucoromycota</taxon>
        <taxon>Glomeromycotina</taxon>
        <taxon>Glomeromycetes</taxon>
        <taxon>Diversisporales</taxon>
        <taxon>Gigasporaceae</taxon>
        <taxon>Racocetra</taxon>
    </lineage>
</organism>
<gene>
    <name evidence="1" type="ORF">RPERSI_LOCUS32114</name>
</gene>
<keyword evidence="2" id="KW-1185">Reference proteome</keyword>
<name>A0ACA9SJS2_9GLOM</name>
<sequence length="116" mass="12926">VAKEGIYFGQRFGNTVTNIDTAPKNIEDETTNEGYINEMLFYGKVWGLARTAVNKCMLHRDHEFVTVKGRPKAASHKNAAKITSQDIGNKKKCGQYTCGFCKEPSHNIATCPNKVE</sequence>
<evidence type="ECO:0000313" key="1">
    <source>
        <dbReference type="EMBL" id="CAG8841996.1"/>
    </source>
</evidence>
<evidence type="ECO:0000313" key="2">
    <source>
        <dbReference type="Proteomes" id="UP000789920"/>
    </source>
</evidence>
<feature type="non-terminal residue" evidence="1">
    <location>
        <position position="116"/>
    </location>
</feature>
<feature type="non-terminal residue" evidence="1">
    <location>
        <position position="1"/>
    </location>
</feature>
<proteinExistence type="predicted"/>